<dbReference type="Gene3D" id="2.60.120.380">
    <property type="match status" value="1"/>
</dbReference>
<accession>A0A518AZ34</accession>
<name>A0A518AZ34_9BACT</name>
<dbReference type="EC" id="3.4.21.-" evidence="2"/>
<dbReference type="KEGG" id="knv:Pan216_07950"/>
<sequence length="879" mass="95662">MNNESVMDRVGCGERMSMGWCDRKAAAERCPSFGANWFLALLTLVLFGPVGTLAGGMTKNVESVRPRIGQRGTTVEVHLQGIAISDPREIIFFKPGIRAYDLKMSKEPPKKRNLMHRGRIEEEVHCKFEIAPDCPLGEHPFRLLTGTELTCIGTFHVTPFPIVDEGEKNNGYANDSPEQATPIAANVTVCGQIGNGRRPDLDLYRIEGKAGERLTAVVESARIADTHYGDSEFDLSAAIRDDKGKLLASNDDNSLHLQDPVLSVKLPKDGPYFIEIKRSIYLPRETVYCAHIGHYARPLAVFPPGGQTGSETAITLLGDPLGPYERTIRMPDAEGTFYYFGDDPAPSDDKHAATAPTPLELRSSPFPNVLESANVVTRVAALPAALNGIIDRPDDVDGYRIKVKKGAPLHVRVFSASLGATIDAAIRLRRVDAEGRPGSVELELDDSLLTDHDIFGAKFRGGGGLQEVIDPSVIWKPKSDGEYLLEVLDSSRTGGALGVYRVEIQSPRTIVQTALISRTFDWTESTRVTGLAVPRGNRWTIDIDLPKGQWNAVKGPFQLIAHGLPEGVRLISPPVPPGTDRWPVQLVADPSADRRGALITLEARPIDSAQKIETRNQQNVPFINHSGGNAWRTVRTDKYIMGVTDPAPFQIDIEQPEVNLVQGGQLSIPVKLTRHGDFDGAVEFRCGNLPRLISVPPPTVISPGETEGVIQLEANSNAPLTKLPFYVIGSTIRTDIDDFLGSGHIRATSEIVELTVGRPYVELAAEPESIRRGERKKFIWKVKHHTPFEGEASVRLLGLPKGVNVVGTPPTITKDSKSIAFELEATDIALLGQASGLTCEVELPVAGQQIVQRTGKGSLRIDPRASGVAKVEAAETVKN</sequence>
<dbReference type="RefSeq" id="WP_419193229.1">
    <property type="nucleotide sequence ID" value="NZ_CP036279.1"/>
</dbReference>
<keyword evidence="1" id="KW-0472">Membrane</keyword>
<keyword evidence="2" id="KW-0378">Hydrolase</keyword>
<gene>
    <name evidence="2" type="ORF">Pan216_07950</name>
</gene>
<reference evidence="2 3" key="1">
    <citation type="submission" date="2019-02" db="EMBL/GenBank/DDBJ databases">
        <title>Deep-cultivation of Planctomycetes and their phenomic and genomic characterization uncovers novel biology.</title>
        <authorList>
            <person name="Wiegand S."/>
            <person name="Jogler M."/>
            <person name="Boedeker C."/>
            <person name="Pinto D."/>
            <person name="Vollmers J."/>
            <person name="Rivas-Marin E."/>
            <person name="Kohn T."/>
            <person name="Peeters S.H."/>
            <person name="Heuer A."/>
            <person name="Rast P."/>
            <person name="Oberbeckmann S."/>
            <person name="Bunk B."/>
            <person name="Jeske O."/>
            <person name="Meyerdierks A."/>
            <person name="Storesund J.E."/>
            <person name="Kallscheuer N."/>
            <person name="Luecker S."/>
            <person name="Lage O.M."/>
            <person name="Pohl T."/>
            <person name="Merkel B.J."/>
            <person name="Hornburger P."/>
            <person name="Mueller R.-W."/>
            <person name="Bruemmer F."/>
            <person name="Labrenz M."/>
            <person name="Spormann A.M."/>
            <person name="Op den Camp H."/>
            <person name="Overmann J."/>
            <person name="Amann R."/>
            <person name="Jetten M.S.M."/>
            <person name="Mascher T."/>
            <person name="Medema M.H."/>
            <person name="Devos D.P."/>
            <person name="Kaster A.-K."/>
            <person name="Ovreas L."/>
            <person name="Rohde M."/>
            <person name="Galperin M.Y."/>
            <person name="Jogler C."/>
        </authorList>
    </citation>
    <scope>NUCLEOTIDE SEQUENCE [LARGE SCALE GENOMIC DNA]</scope>
    <source>
        <strain evidence="2 3">Pan216</strain>
    </source>
</reference>
<feature type="transmembrane region" description="Helical" evidence="1">
    <location>
        <begin position="33"/>
        <end position="57"/>
    </location>
</feature>
<evidence type="ECO:0000313" key="2">
    <source>
        <dbReference type="EMBL" id="QDU59959.1"/>
    </source>
</evidence>
<proteinExistence type="predicted"/>
<protein>
    <submittedName>
        <fullName evidence="2">Putative subtilase-type serine protease</fullName>
        <ecNumber evidence="2">3.4.21.-</ecNumber>
    </submittedName>
</protein>
<evidence type="ECO:0000313" key="3">
    <source>
        <dbReference type="Proteomes" id="UP000317093"/>
    </source>
</evidence>
<keyword evidence="2" id="KW-0645">Protease</keyword>
<keyword evidence="1" id="KW-0812">Transmembrane</keyword>
<dbReference type="AlphaFoldDB" id="A0A518AZ34"/>
<evidence type="ECO:0000256" key="1">
    <source>
        <dbReference type="SAM" id="Phobius"/>
    </source>
</evidence>
<dbReference type="EMBL" id="CP036279">
    <property type="protein sequence ID" value="QDU59959.1"/>
    <property type="molecule type" value="Genomic_DNA"/>
</dbReference>
<dbReference type="Proteomes" id="UP000317093">
    <property type="component" value="Chromosome"/>
</dbReference>
<dbReference type="GO" id="GO:0008233">
    <property type="term" value="F:peptidase activity"/>
    <property type="evidence" value="ECO:0007669"/>
    <property type="project" value="UniProtKB-KW"/>
</dbReference>
<dbReference type="GO" id="GO:0006508">
    <property type="term" value="P:proteolysis"/>
    <property type="evidence" value="ECO:0007669"/>
    <property type="project" value="UniProtKB-KW"/>
</dbReference>
<keyword evidence="1" id="KW-1133">Transmembrane helix</keyword>
<organism evidence="2 3">
    <name type="scientific">Kolteria novifilia</name>
    <dbReference type="NCBI Taxonomy" id="2527975"/>
    <lineage>
        <taxon>Bacteria</taxon>
        <taxon>Pseudomonadati</taxon>
        <taxon>Planctomycetota</taxon>
        <taxon>Planctomycetia</taxon>
        <taxon>Kolteriales</taxon>
        <taxon>Kolteriaceae</taxon>
        <taxon>Kolteria</taxon>
    </lineage>
</organism>
<keyword evidence="3" id="KW-1185">Reference proteome</keyword>